<accession>A0A1A7W6V6</accession>
<dbReference type="InterPro" id="IPR024288">
    <property type="entry name" value="SICA_C"/>
</dbReference>
<sequence>MTTPSAGLLQTWLDEQVNGVIQGGATVTEPAEKAKQFSAKLKGDLEAAWEKLSTSLVQSEASDIKTLCHNEVSWVQGDTTKDKFEREYKKDLCAGLMGIRYFLSGITELGGGRVTVEKNITEDQWFARCTVGMLALSDIYGDHCKLNEVIGKISDKVEDNLRKHLKNEDARMIQKCVGKVDATALMIGKSILANKIKGWTEDRRSAQADNGWRLRQLWQGKWKSVCPHDGGQITDDGKKKELKENKDSMTKLMNLDNAQNKNNGMSLSDVLIGDSQQYSLKMETLTKAFQSALENANSGANTASVDLSKTIMDSISQLSQDQLAEACIKEHKDGADKMCKRLECMQHLWKTDPANAGSSNEQFWRVDDGDVAKLWTDLSTAMMQENGKAATGECEQLGTPSEQTACKFLHAGFTKLYDATATQSPSSSVLNNPSFRQTMGCFLLHAYAKHMKEKATCLIDEGIQKAFKTWEKPGDNGATSCNGANEKCIPCKWEESQFGECQIDINGKGEMKSAKEKVDEVLSKDPTKIEDMAKKINKVDKLCDQVQCVTTRWLKETDGGKNRDWTQVWEKVKEQITELGNGITSKKGDVTNQCNIEDKNGKDACILIAAGLKNLYDINGNNPVHASFLRTMQCVLLNAIADKLQDEKFPCKDEKNVQKGINHAFEKSNSAIKGKSACSSNDKCFECKRVPLTELATCEIGEKDGKKLKEKIEEDLLKEDENTEMKKIKDQAIKDICKPCTRDKGETLCEQLTCIKGKWEKNRLYGVGTANWDNMKGDFGAELKELLTDMRTKQREVATHCNNTTWGTDAHGEANKTACLVTAAGLHHISNIQHTFVRSGPTENKNPYDNQEFRQFASCLMLNAIVREMEEQSPICNIQPGIKKAFDSVKDIIGDCENGRPCIECKLEYYDQLNDCKVRNNANDTMKPKLNSLLKDNSYKSTVDTTLEPITKEEGNNGPSLCPRLQCLASRVQALQTQRQANDFWKKGGEVDKLWKELSEAMTKSNVNATANGCGTMDDGSASGTGATGTGGSRIATNPERKACNYLHAGLKKLYDMTTATSTTPSSTSSGTGSPVLDNPLLKQTVGCLLLNAYAKQMKKEAKCLVVSGIKKAFEKAGTCNGSSSGKEPCVPCQWDEDILTTCQITLNGTEQTPVKEKLTHVQEKINTTSTTTKDNINLTPSLCDQLKCAAPKWFQNNKRVSVTDSTTTNMTWCDFWDKTVKKTLEEMFKKIEENGKNTSKAFPIDTMCRGFGDGNEHSVERKACNHIVAGLKHINTLSGNGNNKQLLDRAVACIALNLYADQIIKKSEGKCPIDEERIQRMFDAWNFFIKNNNSCKSGDNSCFKCERNEKFNGCKLSVSNTLINTPQDGSCNDDDNKDVPKKMNNLLEAESNMQTTLNKINEMDTFCSRLQCAVKQYGKKSLNKTNGQTTSWDTLSTITNMNNSFCTQLQCAAKQYYAKKNGGNSTGVKWDDINDVVEKELKELLGHITNKEKWEEVAQHCNDNIGSSSDATPGEITAKQKACKLFALGLKHISDIKNDKGQDHDVPLRKTMMCAALNLYADQLIKKSTDQCPLDNEKMTEAIEHVFGKSGVIMKNGGTSCNTQGNNSCFVCNREKNFADCQIGTGIAGAKVKEKMEVLLKQNNGETKVQQTLDKINEIKSFCTQVQCAIKQYGKNNKKDSNGTVTWGDIEGDAKSVLAKLLKHITEPSEEKDVADFCKGNPAWNKGHKEKRTNKAACLLFAAGLKHIYGRGRGHTMGQFKGPSFEQTMGCLFLKEYSKQLQTMANKKKKGQSWVHPLCDIDEGINHAFEQSKGIMKSVLPECKQGPNGISCFECKLNEDYKDCSIGSDKVEKKVEPLLQKEQNQMQETLENTVCPILLTDLLTPFLPLAPVSIGLSAMAYYLWKYFGPLGKGGPRFRRSPAEIPGSSVQEQVLDHVQQDSSHEYRLVKERKPRSTPTRTKRSGRVNRRTIIEIHFEVLDECQKGDKQLNQKDFLELLVQEFMGSEFMEEEEQVPKEEVLMEGVPLERVPMESVPMERVPNLGSGFMV</sequence>
<evidence type="ECO:0000259" key="3">
    <source>
        <dbReference type="Pfam" id="PF12887"/>
    </source>
</evidence>
<dbReference type="Proteomes" id="UP000182142">
    <property type="component" value="Unassembled WGS sequence"/>
</dbReference>
<protein>
    <submittedName>
        <fullName evidence="4">SICAvar, type I</fullName>
    </submittedName>
</protein>
<gene>
    <name evidence="4" type="ORF">PKNA1_H1_0002900</name>
</gene>
<reference evidence="5" key="1">
    <citation type="submission" date="2016-05" db="EMBL/GenBank/DDBJ databases">
        <authorList>
            <person name="Sharaf H."/>
        </authorList>
    </citation>
    <scope>NUCLEOTIDE SEQUENCE [LARGE SCALE GENOMIC DNA]</scope>
    <source>
        <strain evidence="5">H</strain>
    </source>
</reference>
<feature type="domain" description="Schizont-infected cell agglutination extracellular beta" evidence="1">
    <location>
        <begin position="337"/>
        <end position="503"/>
    </location>
</feature>
<dbReference type="Pfam" id="PF12887">
    <property type="entry name" value="SICA_alpha"/>
    <property type="match status" value="1"/>
</dbReference>
<evidence type="ECO:0000259" key="1">
    <source>
        <dbReference type="Pfam" id="PF12878"/>
    </source>
</evidence>
<dbReference type="InterPro" id="IPR024290">
    <property type="entry name" value="SICA_extracell_a"/>
</dbReference>
<feature type="domain" description="Schizont-infected cell agglutination extracellular beta" evidence="1">
    <location>
        <begin position="1445"/>
        <end position="1624"/>
    </location>
</feature>
<feature type="domain" description="Schizont-infected cell agglutination extracellular beta" evidence="1">
    <location>
        <begin position="1662"/>
        <end position="1847"/>
    </location>
</feature>
<feature type="domain" description="Schizont-infected cell agglutination extracellular beta" evidence="1">
    <location>
        <begin position="960"/>
        <end position="1145"/>
    </location>
</feature>
<organism evidence="4 5">
    <name type="scientific">Plasmodium knowlesi (strain H)</name>
    <dbReference type="NCBI Taxonomy" id="5851"/>
    <lineage>
        <taxon>Eukaryota</taxon>
        <taxon>Sar</taxon>
        <taxon>Alveolata</taxon>
        <taxon>Apicomplexa</taxon>
        <taxon>Aconoidasida</taxon>
        <taxon>Haemosporida</taxon>
        <taxon>Plasmodiidae</taxon>
        <taxon>Plasmodium</taxon>
        <taxon>Plasmodium (Plasmodium)</taxon>
    </lineage>
</organism>
<feature type="domain" description="Schizont-infected cell agglutination extracellular beta" evidence="1">
    <location>
        <begin position="1182"/>
        <end position="1356"/>
    </location>
</feature>
<dbReference type="Pfam" id="PF12879">
    <property type="entry name" value="SICA_C"/>
    <property type="match status" value="1"/>
</dbReference>
<feature type="domain" description="Schizont-infected cell agglutination extracellular alpha" evidence="3">
    <location>
        <begin position="7"/>
        <end position="199"/>
    </location>
</feature>
<feature type="domain" description="Schizont-infected cell agglutination extracellular beta" evidence="1">
    <location>
        <begin position="747"/>
        <end position="918"/>
    </location>
</feature>
<proteinExistence type="predicted"/>
<evidence type="ECO:0000313" key="4">
    <source>
        <dbReference type="EMBL" id="SBO29677.1"/>
    </source>
</evidence>
<dbReference type="Pfam" id="PF12878">
    <property type="entry name" value="SICA_beta"/>
    <property type="match status" value="7"/>
</dbReference>
<feature type="domain" description="Schizont-infected cell agglutination extracellular beta" evidence="1">
    <location>
        <begin position="541"/>
        <end position="700"/>
    </location>
</feature>
<dbReference type="InterPro" id="IPR024285">
    <property type="entry name" value="SICA_extracell_b"/>
</dbReference>
<evidence type="ECO:0000259" key="2">
    <source>
        <dbReference type="Pfam" id="PF12879"/>
    </source>
</evidence>
<name>A0A1A7W6V6_PLAKH</name>
<dbReference type="EMBL" id="CWHR02000036">
    <property type="protein sequence ID" value="SBO29677.1"/>
    <property type="molecule type" value="Genomic_DNA"/>
</dbReference>
<feature type="domain" description="Schizont-infected cell agglutination C-terminal" evidence="2">
    <location>
        <begin position="1906"/>
        <end position="2048"/>
    </location>
</feature>
<evidence type="ECO:0000313" key="5">
    <source>
        <dbReference type="Proteomes" id="UP000182142"/>
    </source>
</evidence>